<accession>A0ACB8FU88</accession>
<comment type="caution">
    <text evidence="1">The sequence shown here is derived from an EMBL/GenBank/DDBJ whole genome shotgun (WGS) entry which is preliminary data.</text>
</comment>
<proteinExistence type="predicted"/>
<keyword evidence="2" id="KW-1185">Reference proteome</keyword>
<name>A0ACB8FU88_9SAUR</name>
<dbReference type="Proteomes" id="UP000827872">
    <property type="component" value="Linkage Group LG11"/>
</dbReference>
<reference evidence="1" key="1">
    <citation type="submission" date="2021-08" db="EMBL/GenBank/DDBJ databases">
        <title>The first chromosome-level gecko genome reveals the dynamic sex chromosomes of Neotropical dwarf geckos (Sphaerodactylidae: Sphaerodactylus).</title>
        <authorList>
            <person name="Pinto B.J."/>
            <person name="Keating S.E."/>
            <person name="Gamble T."/>
        </authorList>
    </citation>
    <scope>NUCLEOTIDE SEQUENCE</scope>
    <source>
        <strain evidence="1">TG3544</strain>
    </source>
</reference>
<sequence length="134" mass="14899">MPTSDGPPGRPGKNGTVSFAGPKGEKFTVVVFSYRVTKDFLDQREILAMLEHQARKGSQELMGHLGYQDYPDRRDRLAQAMVLDLRTWKAQGSSVCQMDLPSLDPVGQTVPLGGLVCEEHRGQREEMGTMDYQA</sequence>
<protein>
    <submittedName>
        <fullName evidence="1">Uncharacterized protein</fullName>
    </submittedName>
</protein>
<evidence type="ECO:0000313" key="2">
    <source>
        <dbReference type="Proteomes" id="UP000827872"/>
    </source>
</evidence>
<evidence type="ECO:0000313" key="1">
    <source>
        <dbReference type="EMBL" id="KAH8010418.1"/>
    </source>
</evidence>
<organism evidence="1 2">
    <name type="scientific">Sphaerodactylus townsendi</name>
    <dbReference type="NCBI Taxonomy" id="933632"/>
    <lineage>
        <taxon>Eukaryota</taxon>
        <taxon>Metazoa</taxon>
        <taxon>Chordata</taxon>
        <taxon>Craniata</taxon>
        <taxon>Vertebrata</taxon>
        <taxon>Euteleostomi</taxon>
        <taxon>Lepidosauria</taxon>
        <taxon>Squamata</taxon>
        <taxon>Bifurcata</taxon>
        <taxon>Gekkota</taxon>
        <taxon>Sphaerodactylidae</taxon>
        <taxon>Sphaerodactylus</taxon>
    </lineage>
</organism>
<dbReference type="EMBL" id="CM037624">
    <property type="protein sequence ID" value="KAH8010418.1"/>
    <property type="molecule type" value="Genomic_DNA"/>
</dbReference>
<gene>
    <name evidence="1" type="ORF">K3G42_003941</name>
</gene>